<keyword evidence="3 7" id="KW-0479">Metal-binding</keyword>
<dbReference type="PANTHER" id="PTHR46696">
    <property type="entry name" value="P450, PUTATIVE (EUROFUNG)-RELATED"/>
    <property type="match status" value="1"/>
</dbReference>
<comment type="caution">
    <text evidence="8">The sequence shown here is derived from an EMBL/GenBank/DDBJ whole genome shotgun (WGS) entry which is preliminary data.</text>
</comment>
<evidence type="ECO:0000313" key="9">
    <source>
        <dbReference type="Proteomes" id="UP000614047"/>
    </source>
</evidence>
<keyword evidence="6 7" id="KW-0503">Monooxygenase</keyword>
<sequence>MNPPKDAAGCPALRDYDPFEPSHLADPYPLWSKAQEHAPFYAEKAGFWVVTRYADVLQVTKDTKTFSSRESLNFKPVPAELRPRLPHGFPQAYPSLINTDPPEHARIRKIANRTLTPRYVEKMLPSIERVAHRLIDTFVDDRRADIVGRFAVPLPVTIIADFLGVPASDQDTFQRWSDHAFLMANPTLDDETFFACATSMAELNEYLGARIAERREAPRDDLLSRLIHESDDERRLSNEEIISTTAQLLIGGNVTTTDLLGNILLVLLSDLDRLRYAQAHPDRLADIIEEVLRYKSSIRGLFRHTTREVEVGGALIPAGATVWVVFGAANHDSTVFPEPSKFDPERDNLAGHVAFGRGTHFCIGAPLARAEARVALRLLLDRLPNLRLVEGQKMSYPPSPISAGVDELLITWEA</sequence>
<comment type="similarity">
    <text evidence="1 7">Belongs to the cytochrome P450 family.</text>
</comment>
<keyword evidence="9" id="KW-1185">Reference proteome</keyword>
<dbReference type="FunFam" id="1.10.630.10:FF:000018">
    <property type="entry name" value="Cytochrome P450 monooxygenase"/>
    <property type="match status" value="1"/>
</dbReference>
<dbReference type="InterPro" id="IPR017972">
    <property type="entry name" value="Cyt_P450_CS"/>
</dbReference>
<evidence type="ECO:0000256" key="7">
    <source>
        <dbReference type="RuleBase" id="RU000461"/>
    </source>
</evidence>
<evidence type="ECO:0000256" key="5">
    <source>
        <dbReference type="ARBA" id="ARBA00023004"/>
    </source>
</evidence>
<dbReference type="AlphaFoldDB" id="A0A931DTI6"/>
<name>A0A931DTI6_9ACTN</name>
<evidence type="ECO:0000256" key="1">
    <source>
        <dbReference type="ARBA" id="ARBA00010617"/>
    </source>
</evidence>
<keyword evidence="4 7" id="KW-0560">Oxidoreductase</keyword>
<protein>
    <submittedName>
        <fullName evidence="8">Cytochrome P450</fullName>
    </submittedName>
</protein>
<reference evidence="8" key="1">
    <citation type="submission" date="2020-11" db="EMBL/GenBank/DDBJ databases">
        <title>Sequencing the genomes of 1000 actinobacteria strains.</title>
        <authorList>
            <person name="Klenk H.-P."/>
        </authorList>
    </citation>
    <scope>NUCLEOTIDE SEQUENCE</scope>
    <source>
        <strain evidence="8">DSM 43175</strain>
    </source>
</reference>
<dbReference type="Proteomes" id="UP000614047">
    <property type="component" value="Unassembled WGS sequence"/>
</dbReference>
<dbReference type="RefSeq" id="WP_197015679.1">
    <property type="nucleotide sequence ID" value="NZ_BAABES010000003.1"/>
</dbReference>
<dbReference type="GO" id="GO:0036199">
    <property type="term" value="F:cholest-4-en-3-one 26-monooxygenase activity"/>
    <property type="evidence" value="ECO:0007669"/>
    <property type="project" value="TreeGrafter"/>
</dbReference>
<dbReference type="GO" id="GO:0020037">
    <property type="term" value="F:heme binding"/>
    <property type="evidence" value="ECO:0007669"/>
    <property type="project" value="InterPro"/>
</dbReference>
<dbReference type="InterPro" id="IPR036396">
    <property type="entry name" value="Cyt_P450_sf"/>
</dbReference>
<evidence type="ECO:0000313" key="8">
    <source>
        <dbReference type="EMBL" id="MBG6093642.1"/>
    </source>
</evidence>
<keyword evidence="2 7" id="KW-0349">Heme</keyword>
<accession>A0A931DTI6</accession>
<dbReference type="InterPro" id="IPR002397">
    <property type="entry name" value="Cyt_P450_B"/>
</dbReference>
<gene>
    <name evidence="8" type="ORF">IW256_007755</name>
</gene>
<dbReference type="Pfam" id="PF00067">
    <property type="entry name" value="p450"/>
    <property type="match status" value="1"/>
</dbReference>
<dbReference type="PRINTS" id="PR00359">
    <property type="entry name" value="BP450"/>
</dbReference>
<organism evidence="8 9">
    <name type="scientific">Actinomadura viridis</name>
    <dbReference type="NCBI Taxonomy" id="58110"/>
    <lineage>
        <taxon>Bacteria</taxon>
        <taxon>Bacillati</taxon>
        <taxon>Actinomycetota</taxon>
        <taxon>Actinomycetes</taxon>
        <taxon>Streptosporangiales</taxon>
        <taxon>Thermomonosporaceae</taxon>
        <taxon>Actinomadura</taxon>
    </lineage>
</organism>
<dbReference type="GO" id="GO:0006707">
    <property type="term" value="P:cholesterol catabolic process"/>
    <property type="evidence" value="ECO:0007669"/>
    <property type="project" value="TreeGrafter"/>
</dbReference>
<dbReference type="SUPFAM" id="SSF48264">
    <property type="entry name" value="Cytochrome P450"/>
    <property type="match status" value="1"/>
</dbReference>
<dbReference type="Gene3D" id="1.10.630.10">
    <property type="entry name" value="Cytochrome P450"/>
    <property type="match status" value="1"/>
</dbReference>
<proteinExistence type="inferred from homology"/>
<evidence type="ECO:0000256" key="4">
    <source>
        <dbReference type="ARBA" id="ARBA00023002"/>
    </source>
</evidence>
<evidence type="ECO:0000256" key="2">
    <source>
        <dbReference type="ARBA" id="ARBA00022617"/>
    </source>
</evidence>
<dbReference type="GO" id="GO:0005506">
    <property type="term" value="F:iron ion binding"/>
    <property type="evidence" value="ECO:0007669"/>
    <property type="project" value="InterPro"/>
</dbReference>
<dbReference type="EMBL" id="JADOUA010000001">
    <property type="protein sequence ID" value="MBG6093642.1"/>
    <property type="molecule type" value="Genomic_DNA"/>
</dbReference>
<dbReference type="PROSITE" id="PS00086">
    <property type="entry name" value="CYTOCHROME_P450"/>
    <property type="match status" value="1"/>
</dbReference>
<dbReference type="GO" id="GO:0008395">
    <property type="term" value="F:steroid hydroxylase activity"/>
    <property type="evidence" value="ECO:0007669"/>
    <property type="project" value="TreeGrafter"/>
</dbReference>
<evidence type="ECO:0000256" key="6">
    <source>
        <dbReference type="ARBA" id="ARBA00023033"/>
    </source>
</evidence>
<dbReference type="InterPro" id="IPR001128">
    <property type="entry name" value="Cyt_P450"/>
</dbReference>
<keyword evidence="5 7" id="KW-0408">Iron</keyword>
<dbReference type="PANTHER" id="PTHR46696:SF4">
    <property type="entry name" value="BIOTIN BIOSYNTHESIS CYTOCHROME P450"/>
    <property type="match status" value="1"/>
</dbReference>
<evidence type="ECO:0000256" key="3">
    <source>
        <dbReference type="ARBA" id="ARBA00022723"/>
    </source>
</evidence>